<dbReference type="Gene3D" id="1.20.1280.50">
    <property type="match status" value="1"/>
</dbReference>
<dbReference type="SUPFAM" id="SSF81383">
    <property type="entry name" value="F-box domain"/>
    <property type="match status" value="1"/>
</dbReference>
<dbReference type="InterPro" id="IPR036047">
    <property type="entry name" value="F-box-like_dom_sf"/>
</dbReference>
<feature type="domain" description="F-box" evidence="1">
    <location>
        <begin position="11"/>
        <end position="52"/>
    </location>
</feature>
<dbReference type="InterPro" id="IPR055336">
    <property type="entry name" value="At4g00755-like"/>
</dbReference>
<dbReference type="PANTHER" id="PTHR39741:SF14">
    <property type="entry name" value="F-BOX DOMAIN-CONTAINING PROTEIN"/>
    <property type="match status" value="1"/>
</dbReference>
<dbReference type="EMBL" id="JBEDUW010000007">
    <property type="protein sequence ID" value="KAK9910597.1"/>
    <property type="molecule type" value="Genomic_DNA"/>
</dbReference>
<dbReference type="Proteomes" id="UP001457282">
    <property type="component" value="Unassembled WGS sequence"/>
</dbReference>
<sequence>MGPYMDFLYWLEPDMSIKVLTYLDDLSDLCRICCVSRTWRRIVVVNGLSKKLCLRMFPQLSRVAHVMELNNPDAKECAEVGSSNSKEWDTLEKEHRAYVLLAHACTSFTARDCKLRAIRASSTDNYPEESIHNTLDPREMVGERFSYWSSKGQRNPAVPEMLTYMLESDFVIITEINIHPFQAYFQLGLPIYSAGGVRFRMGHAKSPIDGEIDSMEESCHDDKYEWTYTSQIFPMAQENRLQTFKLPEPVLCIGGMLQIELVGRVQRQEIDDLFYICVSHVQVKGQSLSPAFGVETNLPSGLFVLKNNRQAKFHNQPSLPENESDAILTNDLERHVREMLPIVNTLRGNVDEEYYAWDDPDWNEADEAEDETDEEFVI</sequence>
<organism evidence="2 3">
    <name type="scientific">Rubus argutus</name>
    <name type="common">Southern blackberry</name>
    <dbReference type="NCBI Taxonomy" id="59490"/>
    <lineage>
        <taxon>Eukaryota</taxon>
        <taxon>Viridiplantae</taxon>
        <taxon>Streptophyta</taxon>
        <taxon>Embryophyta</taxon>
        <taxon>Tracheophyta</taxon>
        <taxon>Spermatophyta</taxon>
        <taxon>Magnoliopsida</taxon>
        <taxon>eudicotyledons</taxon>
        <taxon>Gunneridae</taxon>
        <taxon>Pentapetalae</taxon>
        <taxon>rosids</taxon>
        <taxon>fabids</taxon>
        <taxon>Rosales</taxon>
        <taxon>Rosaceae</taxon>
        <taxon>Rosoideae</taxon>
        <taxon>Rosoideae incertae sedis</taxon>
        <taxon>Rubus</taxon>
    </lineage>
</organism>
<evidence type="ECO:0000313" key="2">
    <source>
        <dbReference type="EMBL" id="KAK9910597.1"/>
    </source>
</evidence>
<gene>
    <name evidence="2" type="ORF">M0R45_034553</name>
</gene>
<accession>A0AAW1VUT6</accession>
<dbReference type="AlphaFoldDB" id="A0AAW1VUT6"/>
<keyword evidence="3" id="KW-1185">Reference proteome</keyword>
<dbReference type="SMART" id="SM00256">
    <property type="entry name" value="FBOX"/>
    <property type="match status" value="1"/>
</dbReference>
<proteinExistence type="predicted"/>
<evidence type="ECO:0000259" key="1">
    <source>
        <dbReference type="SMART" id="SM00256"/>
    </source>
</evidence>
<dbReference type="PANTHER" id="PTHR39741">
    <property type="entry name" value="F-BOX DOMAIN CONTAINING PROTEIN, EXPRESSED"/>
    <property type="match status" value="1"/>
</dbReference>
<dbReference type="Pfam" id="PF12937">
    <property type="entry name" value="F-box-like"/>
    <property type="match status" value="1"/>
</dbReference>
<comment type="caution">
    <text evidence="2">The sequence shown here is derived from an EMBL/GenBank/DDBJ whole genome shotgun (WGS) entry which is preliminary data.</text>
</comment>
<reference evidence="2 3" key="1">
    <citation type="journal article" date="2023" name="G3 (Bethesda)">
        <title>A chromosome-length genome assembly and annotation of blackberry (Rubus argutus, cv. 'Hillquist').</title>
        <authorList>
            <person name="Bruna T."/>
            <person name="Aryal R."/>
            <person name="Dudchenko O."/>
            <person name="Sargent D.J."/>
            <person name="Mead D."/>
            <person name="Buti M."/>
            <person name="Cavallini A."/>
            <person name="Hytonen T."/>
            <person name="Andres J."/>
            <person name="Pham M."/>
            <person name="Weisz D."/>
            <person name="Mascagni F."/>
            <person name="Usai G."/>
            <person name="Natali L."/>
            <person name="Bassil N."/>
            <person name="Fernandez G.E."/>
            <person name="Lomsadze A."/>
            <person name="Armour M."/>
            <person name="Olukolu B."/>
            <person name="Poorten T."/>
            <person name="Britton C."/>
            <person name="Davik J."/>
            <person name="Ashrafi H."/>
            <person name="Aiden E.L."/>
            <person name="Borodovsky M."/>
            <person name="Worthington M."/>
        </authorList>
    </citation>
    <scope>NUCLEOTIDE SEQUENCE [LARGE SCALE GENOMIC DNA]</scope>
    <source>
        <strain evidence="2">PI 553951</strain>
    </source>
</reference>
<dbReference type="InterPro" id="IPR001810">
    <property type="entry name" value="F-box_dom"/>
</dbReference>
<protein>
    <recommendedName>
        <fullName evidence="1">F-box domain-containing protein</fullName>
    </recommendedName>
</protein>
<name>A0AAW1VUT6_RUBAR</name>
<evidence type="ECO:0000313" key="3">
    <source>
        <dbReference type="Proteomes" id="UP001457282"/>
    </source>
</evidence>
<dbReference type="CDD" id="cd22086">
    <property type="entry name" value="F-box_EMI"/>
    <property type="match status" value="1"/>
</dbReference>